<feature type="non-terminal residue" evidence="2">
    <location>
        <position position="37"/>
    </location>
</feature>
<evidence type="ECO:0000313" key="2">
    <source>
        <dbReference type="EMBL" id="EPA05595.1"/>
    </source>
</evidence>
<name>S2E2U4_9ARCH</name>
<gene>
    <name evidence="2" type="ORF">BG20_I2597</name>
</gene>
<evidence type="ECO:0000256" key="1">
    <source>
        <dbReference type="SAM" id="Phobius"/>
    </source>
</evidence>
<dbReference type="AlphaFoldDB" id="S2E2U4"/>
<dbReference type="EMBL" id="AHJG01000173">
    <property type="protein sequence ID" value="EPA05595.1"/>
    <property type="molecule type" value="Genomic_DNA"/>
</dbReference>
<keyword evidence="1" id="KW-0472">Membrane</keyword>
<dbReference type="Proteomes" id="UP000014065">
    <property type="component" value="Unassembled WGS sequence"/>
</dbReference>
<feature type="transmembrane region" description="Helical" evidence="1">
    <location>
        <begin position="7"/>
        <end position="29"/>
    </location>
</feature>
<reference evidence="2 3" key="1">
    <citation type="journal article" date="2012" name="J. Bacteriol.">
        <title>Genome Sequence of "Candidatus Nitrosoarchaeum limnia" BG20, a Low-Salinity Ammonia-Oxidizing Archaeon from the San Francisco Bay Estuary.</title>
        <authorList>
            <person name="Mosier A.C."/>
            <person name="Allen E.E."/>
            <person name="Kim M."/>
            <person name="Ferriera S."/>
            <person name="Francis C.A."/>
        </authorList>
    </citation>
    <scope>NUCLEOTIDE SEQUENCE [LARGE SCALE GENOMIC DNA]</scope>
    <source>
        <strain evidence="2 3">BG20</strain>
    </source>
</reference>
<comment type="caution">
    <text evidence="2">The sequence shown here is derived from an EMBL/GenBank/DDBJ whole genome shotgun (WGS) entry which is preliminary data.</text>
</comment>
<keyword evidence="1" id="KW-0812">Transmembrane</keyword>
<sequence>MKKYFPIVIASVLVGIYLVLSLVVFPPLYLSKEIPNP</sequence>
<evidence type="ECO:0000313" key="3">
    <source>
        <dbReference type="Proteomes" id="UP000014065"/>
    </source>
</evidence>
<organism evidence="2 3">
    <name type="scientific">Candidatus Nitrosarchaeum limnium BG20</name>
    <dbReference type="NCBI Taxonomy" id="859192"/>
    <lineage>
        <taxon>Archaea</taxon>
        <taxon>Nitrososphaerota</taxon>
        <taxon>Nitrososphaeria</taxon>
        <taxon>Nitrosopumilales</taxon>
        <taxon>Nitrosopumilaceae</taxon>
        <taxon>Nitrosarchaeum</taxon>
    </lineage>
</organism>
<proteinExistence type="predicted"/>
<accession>S2E2U4</accession>
<keyword evidence="3" id="KW-1185">Reference proteome</keyword>
<protein>
    <submittedName>
        <fullName evidence="2">Uncharacterized protein</fullName>
    </submittedName>
</protein>
<keyword evidence="1" id="KW-1133">Transmembrane helix</keyword>